<name>A0A1X1WQ14_MYCIR</name>
<sequence>MRCGVFPRRKAVVVVFDSSGDYVRMQMGCLVAKHGDIDAFDVGHLAQHQGRLLKVRHERSQQVRICLVKVLDMLVKADDQTPGEASIVI</sequence>
<dbReference type="AlphaFoldDB" id="A0A1X1WQ14"/>
<organism evidence="1 2">
    <name type="scientific">Mycolicibacterium iranicum</name>
    <name type="common">Mycobacterium iranicum</name>
    <dbReference type="NCBI Taxonomy" id="912594"/>
    <lineage>
        <taxon>Bacteria</taxon>
        <taxon>Bacillati</taxon>
        <taxon>Actinomycetota</taxon>
        <taxon>Actinomycetes</taxon>
        <taxon>Mycobacteriales</taxon>
        <taxon>Mycobacteriaceae</taxon>
        <taxon>Mycolicibacterium</taxon>
    </lineage>
</organism>
<proteinExistence type="predicted"/>
<evidence type="ECO:0000313" key="2">
    <source>
        <dbReference type="Proteomes" id="UP000193622"/>
    </source>
</evidence>
<evidence type="ECO:0000313" key="1">
    <source>
        <dbReference type="EMBL" id="ORV88628.1"/>
    </source>
</evidence>
<gene>
    <name evidence="1" type="ORF">AWC12_12030</name>
</gene>
<protein>
    <submittedName>
        <fullName evidence="1">Uncharacterized protein</fullName>
    </submittedName>
</protein>
<reference evidence="1 2" key="1">
    <citation type="submission" date="2016-01" db="EMBL/GenBank/DDBJ databases">
        <title>The new phylogeny of the genus Mycobacterium.</title>
        <authorList>
            <person name="Tarcisio F."/>
            <person name="Conor M."/>
            <person name="Antonella G."/>
            <person name="Elisabetta G."/>
            <person name="Giulia F.S."/>
            <person name="Sara T."/>
            <person name="Anna F."/>
            <person name="Clotilde B."/>
            <person name="Roberto B."/>
            <person name="Veronica D.S."/>
            <person name="Fabio R."/>
            <person name="Monica P."/>
            <person name="Olivier J."/>
            <person name="Enrico T."/>
            <person name="Nicola S."/>
        </authorList>
    </citation>
    <scope>NUCLEOTIDE SEQUENCE [LARGE SCALE GENOMIC DNA]</scope>
    <source>
        <strain evidence="1 2">DSM 45541</strain>
    </source>
</reference>
<comment type="caution">
    <text evidence="1">The sequence shown here is derived from an EMBL/GenBank/DDBJ whole genome shotgun (WGS) entry which is preliminary data.</text>
</comment>
<accession>A0A1X1WQ14</accession>
<dbReference type="EMBL" id="LQPC01000028">
    <property type="protein sequence ID" value="ORV88628.1"/>
    <property type="molecule type" value="Genomic_DNA"/>
</dbReference>
<dbReference type="Proteomes" id="UP000193622">
    <property type="component" value="Unassembled WGS sequence"/>
</dbReference>